<evidence type="ECO:0000256" key="1">
    <source>
        <dbReference type="SAM" id="MobiDB-lite"/>
    </source>
</evidence>
<keyword evidence="3" id="KW-1185">Reference proteome</keyword>
<feature type="non-terminal residue" evidence="2">
    <location>
        <position position="306"/>
    </location>
</feature>
<protein>
    <submittedName>
        <fullName evidence="2">Uncharacterized protein</fullName>
    </submittedName>
</protein>
<dbReference type="Proteomes" id="UP000050509">
    <property type="component" value="Unassembled WGS sequence"/>
</dbReference>
<name>A0A0P9DE73_9CHLR</name>
<dbReference type="EMBL" id="LJCR01000137">
    <property type="protein sequence ID" value="KPV53988.1"/>
    <property type="molecule type" value="Genomic_DNA"/>
</dbReference>
<feature type="region of interest" description="Disordered" evidence="1">
    <location>
        <begin position="1"/>
        <end position="21"/>
    </location>
</feature>
<dbReference type="AlphaFoldDB" id="A0A0P9DE73"/>
<comment type="caution">
    <text evidence="2">The sequence shown here is derived from an EMBL/GenBank/DDBJ whole genome shotgun (WGS) entry which is preliminary data.</text>
</comment>
<accession>A0A0P9DE73</accession>
<reference evidence="2 3" key="1">
    <citation type="submission" date="2015-09" db="EMBL/GenBank/DDBJ databases">
        <title>Draft genome sequence of Kouleothrix aurantiaca JCM 19913.</title>
        <authorList>
            <person name="Hemp J."/>
        </authorList>
    </citation>
    <scope>NUCLEOTIDE SEQUENCE [LARGE SCALE GENOMIC DNA]</scope>
    <source>
        <strain evidence="2 3">COM-B</strain>
    </source>
</reference>
<organism evidence="2 3">
    <name type="scientific">Kouleothrix aurantiaca</name>
    <dbReference type="NCBI Taxonomy" id="186479"/>
    <lineage>
        <taxon>Bacteria</taxon>
        <taxon>Bacillati</taxon>
        <taxon>Chloroflexota</taxon>
        <taxon>Chloroflexia</taxon>
        <taxon>Chloroflexales</taxon>
        <taxon>Roseiflexineae</taxon>
        <taxon>Roseiflexaceae</taxon>
        <taxon>Kouleothrix</taxon>
    </lineage>
</organism>
<sequence>MLAHTAPAADRPPAPFHAAPSHPSNYCPVPQRLITDVHDNPLAISLYALLGRLYFVVQEPIPLSVPDVLRYDPTLSRGAVIRALKRLVDGGWLLVTTRRGHKTRYAPTWGRIKGISQPWHIGQPCMGRPRHVDRLPLDRSLLDICMGKITPHPTETAPITRYITTPALSLADIGCYALTLAGLPHETPALRWLGLVRDGQARPLPSDARLLAIISQRPLTLDESEELRDTELTTSGARKLGMVSMPAQNDESGRAQPLFFVPPGMIGSMIGAMIGAMIGSPEEVPAEPIAAASPQTRSDVRLTGIT</sequence>
<evidence type="ECO:0000313" key="2">
    <source>
        <dbReference type="EMBL" id="KPV53988.1"/>
    </source>
</evidence>
<evidence type="ECO:0000313" key="3">
    <source>
        <dbReference type="Proteomes" id="UP000050509"/>
    </source>
</evidence>
<gene>
    <name evidence="2" type="ORF">SE17_06425</name>
</gene>
<proteinExistence type="predicted"/>